<dbReference type="EMBL" id="AFBI03000024">
    <property type="protein sequence ID" value="EJW04054.1"/>
    <property type="molecule type" value="Genomic_DNA"/>
</dbReference>
<dbReference type="AlphaFoldDB" id="J9D9A4"/>
<accession>J9D9A4</accession>
<comment type="caution">
    <text evidence="2">The sequence shown here is derived from an EMBL/GenBank/DDBJ whole genome shotgun (WGS) entry which is preliminary data.</text>
</comment>
<organism evidence="2 3">
    <name type="scientific">Edhazardia aedis (strain USNM 41457)</name>
    <name type="common">Microsporidian parasite</name>
    <dbReference type="NCBI Taxonomy" id="1003232"/>
    <lineage>
        <taxon>Eukaryota</taxon>
        <taxon>Fungi</taxon>
        <taxon>Fungi incertae sedis</taxon>
        <taxon>Microsporidia</taxon>
        <taxon>Edhazardia</taxon>
    </lineage>
</organism>
<sequence>MVNTSLLPNNQFYKIYYLMYLKEKNIEMSIVNHISALKRNSENLRSEVQKIIRAEKNFIYLRFILSLALSSDFHSKMYNYSWSYLILKYTVYFKILDTFVINMIYNRFLINFIKKFFVKKLLDVTLIYASYKVFLGLTVDLKIGLFS</sequence>
<feature type="transmembrane region" description="Helical" evidence="1">
    <location>
        <begin position="89"/>
        <end position="109"/>
    </location>
</feature>
<protein>
    <submittedName>
        <fullName evidence="2">Uncharacterized protein</fullName>
    </submittedName>
</protein>
<keyword evidence="1" id="KW-1133">Transmembrane helix</keyword>
<reference evidence="2 3" key="1">
    <citation type="submission" date="2011-08" db="EMBL/GenBank/DDBJ databases">
        <authorList>
            <person name="Liu Z.J."/>
            <person name="Shi F.L."/>
            <person name="Lu J.Q."/>
            <person name="Li M."/>
            <person name="Wang Z.L."/>
        </authorList>
    </citation>
    <scope>NUCLEOTIDE SEQUENCE [LARGE SCALE GENOMIC DNA]</scope>
    <source>
        <strain evidence="2 3">USNM 41457</strain>
    </source>
</reference>
<dbReference type="HOGENOM" id="CLU_1768018_0_0_1"/>
<reference evidence="3" key="2">
    <citation type="submission" date="2015-07" db="EMBL/GenBank/DDBJ databases">
        <title>Contrasting host-pathogen interactions and genome evolution in two generalist and specialist microsporidian pathogens of mosquitoes.</title>
        <authorList>
            <consortium name="The Broad Institute Genomics Platform"/>
            <consortium name="The Broad Institute Genome Sequencing Center for Infectious Disease"/>
            <person name="Cuomo C.A."/>
            <person name="Sanscrainte N.D."/>
            <person name="Goldberg J.M."/>
            <person name="Heiman D."/>
            <person name="Young S."/>
            <person name="Zeng Q."/>
            <person name="Becnel J.J."/>
            <person name="Birren B.W."/>
        </authorList>
    </citation>
    <scope>NUCLEOTIDE SEQUENCE [LARGE SCALE GENOMIC DNA]</scope>
    <source>
        <strain evidence="3">USNM 41457</strain>
    </source>
</reference>
<dbReference type="InParanoid" id="J9D9A4"/>
<dbReference type="Proteomes" id="UP000003163">
    <property type="component" value="Unassembled WGS sequence"/>
</dbReference>
<dbReference type="VEuPathDB" id="MicrosporidiaDB:EDEG_01630"/>
<evidence type="ECO:0000313" key="3">
    <source>
        <dbReference type="Proteomes" id="UP000003163"/>
    </source>
</evidence>
<keyword evidence="1" id="KW-0812">Transmembrane</keyword>
<keyword evidence="1" id="KW-0472">Membrane</keyword>
<name>J9D9A4_EDHAE</name>
<proteinExistence type="predicted"/>
<evidence type="ECO:0000256" key="1">
    <source>
        <dbReference type="SAM" id="Phobius"/>
    </source>
</evidence>
<feature type="transmembrane region" description="Helical" evidence="1">
    <location>
        <begin position="121"/>
        <end position="139"/>
    </location>
</feature>
<gene>
    <name evidence="2" type="ORF">EDEG_01630</name>
</gene>
<evidence type="ECO:0000313" key="2">
    <source>
        <dbReference type="EMBL" id="EJW04054.1"/>
    </source>
</evidence>
<keyword evidence="3" id="KW-1185">Reference proteome</keyword>